<protein>
    <submittedName>
        <fullName evidence="1">Uncharacterized protein</fullName>
    </submittedName>
</protein>
<dbReference type="Proteomes" id="UP000494162">
    <property type="component" value="Unassembled WGS sequence"/>
</dbReference>
<organism evidence="1 2">
    <name type="scientific">Burkholderia pseudomultivorans</name>
    <dbReference type="NCBI Taxonomy" id="1207504"/>
    <lineage>
        <taxon>Bacteria</taxon>
        <taxon>Pseudomonadati</taxon>
        <taxon>Pseudomonadota</taxon>
        <taxon>Betaproteobacteria</taxon>
        <taxon>Burkholderiales</taxon>
        <taxon>Burkholderiaceae</taxon>
        <taxon>Burkholderia</taxon>
        <taxon>Burkholderia cepacia complex</taxon>
    </lineage>
</organism>
<dbReference type="EMBL" id="CABVPP010000042">
    <property type="protein sequence ID" value="VWB96712.1"/>
    <property type="molecule type" value="Genomic_DNA"/>
</dbReference>
<dbReference type="RefSeq" id="WP_174903496.1">
    <property type="nucleotide sequence ID" value="NZ_CABVPP010000042.1"/>
</dbReference>
<reference evidence="1 2" key="1">
    <citation type="submission" date="2019-09" db="EMBL/GenBank/DDBJ databases">
        <authorList>
            <person name="Depoorter E."/>
        </authorList>
    </citation>
    <scope>NUCLEOTIDE SEQUENCE [LARGE SCALE GENOMIC DNA]</scope>
    <source>
        <strain evidence="1">LMG 26883</strain>
    </source>
</reference>
<gene>
    <name evidence="1" type="ORF">BPS26883_04679</name>
</gene>
<sequence length="115" mass="12662">MSAHRPAHAEILATFQPGRVYEPTAVAAKFKPRGAQLKPTLEALVAIGQLKHSLRKHGSRVCPGYTLPSDSDLEAEAVGATIAGRQYARDWKTTLTRYDRAMQTRAELCMAARTR</sequence>
<evidence type="ECO:0000313" key="2">
    <source>
        <dbReference type="Proteomes" id="UP000494162"/>
    </source>
</evidence>
<name>A0A6P2NPE8_9BURK</name>
<dbReference type="AlphaFoldDB" id="A0A6P2NPE8"/>
<proteinExistence type="predicted"/>
<accession>A0A6P2NPE8</accession>
<evidence type="ECO:0000313" key="1">
    <source>
        <dbReference type="EMBL" id="VWB96712.1"/>
    </source>
</evidence>
<dbReference type="GeneID" id="93171723"/>